<dbReference type="InterPro" id="IPR038062">
    <property type="entry name" value="ScdA-like_N_sf"/>
</dbReference>
<dbReference type="PANTHER" id="PTHR36438:SF1">
    <property type="entry name" value="IRON-SULFUR CLUSTER REPAIR PROTEIN YTFE"/>
    <property type="match status" value="1"/>
</dbReference>
<dbReference type="GO" id="GO:0005737">
    <property type="term" value="C:cytoplasm"/>
    <property type="evidence" value="ECO:0007669"/>
    <property type="project" value="UniProtKB-SubCell"/>
</dbReference>
<protein>
    <submittedName>
        <fullName evidence="6">Iron-sulfur cluster repair di-iron protein</fullName>
    </submittedName>
</protein>
<accession>G9XQM1</accession>
<dbReference type="AlphaFoldDB" id="G9XQM1"/>
<feature type="domain" description="Hemerythrin-like" evidence="5">
    <location>
        <begin position="92"/>
        <end position="235"/>
    </location>
</feature>
<comment type="subcellular location">
    <subcellularLocation>
        <location evidence="1">Cytoplasm</location>
    </subcellularLocation>
</comment>
<dbReference type="InterPro" id="IPR012312">
    <property type="entry name" value="Hemerythrin-like"/>
</dbReference>
<keyword evidence="3" id="KW-0479">Metal-binding</keyword>
<name>G9XQM1_DESHA</name>
<dbReference type="GO" id="GO:0046872">
    <property type="term" value="F:metal ion binding"/>
    <property type="evidence" value="ECO:0007669"/>
    <property type="project" value="UniProtKB-KW"/>
</dbReference>
<keyword evidence="4" id="KW-0408">Iron</keyword>
<dbReference type="PATRIC" id="fig|537010.4.peg.3055"/>
<evidence type="ECO:0000259" key="5">
    <source>
        <dbReference type="Pfam" id="PF01814"/>
    </source>
</evidence>
<organism evidence="6 7">
    <name type="scientific">Desulfitobacterium hafniense DP7</name>
    <dbReference type="NCBI Taxonomy" id="537010"/>
    <lineage>
        <taxon>Bacteria</taxon>
        <taxon>Bacillati</taxon>
        <taxon>Bacillota</taxon>
        <taxon>Clostridia</taxon>
        <taxon>Eubacteriales</taxon>
        <taxon>Desulfitobacteriaceae</taxon>
        <taxon>Desulfitobacterium</taxon>
    </lineage>
</organism>
<evidence type="ECO:0000256" key="2">
    <source>
        <dbReference type="ARBA" id="ARBA00022490"/>
    </source>
</evidence>
<dbReference type="EMBL" id="AFZX01000086">
    <property type="protein sequence ID" value="EHL06180.1"/>
    <property type="molecule type" value="Genomic_DNA"/>
</dbReference>
<proteinExistence type="predicted"/>
<evidence type="ECO:0000256" key="4">
    <source>
        <dbReference type="ARBA" id="ARBA00023004"/>
    </source>
</evidence>
<evidence type="ECO:0000313" key="7">
    <source>
        <dbReference type="Proteomes" id="UP000004416"/>
    </source>
</evidence>
<evidence type="ECO:0000256" key="1">
    <source>
        <dbReference type="ARBA" id="ARBA00004496"/>
    </source>
</evidence>
<dbReference type="HOGENOM" id="CLU_076075_0_1_9"/>
<dbReference type="InterPro" id="IPR019903">
    <property type="entry name" value="RIC_family"/>
</dbReference>
<keyword evidence="2" id="KW-0963">Cytoplasm</keyword>
<dbReference type="PANTHER" id="PTHR36438">
    <property type="entry name" value="IRON-SULFUR CLUSTER REPAIR PROTEIN YTFE"/>
    <property type="match status" value="1"/>
</dbReference>
<dbReference type="Pfam" id="PF01814">
    <property type="entry name" value="Hemerythrin"/>
    <property type="match status" value="1"/>
</dbReference>
<dbReference type="Gene3D" id="1.20.120.520">
    <property type="entry name" value="nmb1532 protein domain like"/>
    <property type="match status" value="1"/>
</dbReference>
<sequence>MKEEFTMTQFNAGQKIGDIVTRFPKAADIFKEYRIDFCCGGERILREVLQREGHNETEILGRINDLYAELKNIRDTEQDWSQEESGPLSDYVVNTHHAYLNAELPRISELITMILRVHGESHPELKGVHRLFHHLKLELEQHLIKEEAIEFPLMKEQETKPSANIQKEIRRIIQELKAEHDGAGDILKELRTITNDFAVPADACNSYRITYQKLAELESDIFQHVHLENNILFPRYLG</sequence>
<gene>
    <name evidence="6" type="ORF">HMPREF0322_03268</name>
</gene>
<reference evidence="6 7" key="1">
    <citation type="submission" date="2011-08" db="EMBL/GenBank/DDBJ databases">
        <authorList>
            <person name="Weinstock G."/>
            <person name="Sodergren E."/>
            <person name="Clifton S."/>
            <person name="Fulton L."/>
            <person name="Fulton B."/>
            <person name="Courtney L."/>
            <person name="Fronick C."/>
            <person name="Harrison M."/>
            <person name="Strong C."/>
            <person name="Farmer C."/>
            <person name="Delahaunty K."/>
            <person name="Markovic C."/>
            <person name="Hall O."/>
            <person name="Minx P."/>
            <person name="Tomlinson C."/>
            <person name="Mitreva M."/>
            <person name="Hou S."/>
            <person name="Chen J."/>
            <person name="Wollam A."/>
            <person name="Pepin K.H."/>
            <person name="Johnson M."/>
            <person name="Bhonagiri V."/>
            <person name="Zhang X."/>
            <person name="Suruliraj S."/>
            <person name="Warren W."/>
            <person name="Chinwalla A."/>
            <person name="Mardis E.R."/>
            <person name="Wilson R.K."/>
        </authorList>
    </citation>
    <scope>NUCLEOTIDE SEQUENCE [LARGE SCALE GENOMIC DNA]</scope>
    <source>
        <strain evidence="6 7">DP7</strain>
    </source>
</reference>
<dbReference type="NCBIfam" id="TIGR03652">
    <property type="entry name" value="FeS_repair_RIC"/>
    <property type="match status" value="1"/>
</dbReference>
<evidence type="ECO:0000313" key="6">
    <source>
        <dbReference type="EMBL" id="EHL06180.1"/>
    </source>
</evidence>
<comment type="caution">
    <text evidence="6">The sequence shown here is derived from an EMBL/GenBank/DDBJ whole genome shotgun (WGS) entry which is preliminary data.</text>
</comment>
<dbReference type="SUPFAM" id="SSF140683">
    <property type="entry name" value="SP0561-like"/>
    <property type="match status" value="1"/>
</dbReference>
<dbReference type="Proteomes" id="UP000004416">
    <property type="component" value="Unassembled WGS sequence"/>
</dbReference>
<evidence type="ECO:0000256" key="3">
    <source>
        <dbReference type="ARBA" id="ARBA00022723"/>
    </source>
</evidence>
<dbReference type="Pfam" id="PF04405">
    <property type="entry name" value="ScdA_N"/>
    <property type="match status" value="1"/>
</dbReference>